<name>A0A852VBQ1_9ACTN</name>
<sequence>MGRESCSLSGCDRPHHARGLCHADYARFAAHGLPFPREAVGAPAGVAPPPERRDASARFRRFLQLNGLGWTAQRIATEMSVSVRTVERYRAAARHPDFSEETVSPMQPPAPDPGAGLDLSDARHREHLARHLLQVAMHLACMVRDEAPEDVAAYLAALSPAEREHLPIILAALVDVDRTEEELLAWITWDAEGRALPGVAAVPAAAAAAVERPRPRALRLPQTTAECPSFGALRRHRANGEKPCDACLRLDADRKHAAYHADASRAPAA</sequence>
<dbReference type="Proteomes" id="UP000576393">
    <property type="component" value="Unassembled WGS sequence"/>
</dbReference>
<evidence type="ECO:0000313" key="2">
    <source>
        <dbReference type="Proteomes" id="UP000576393"/>
    </source>
</evidence>
<gene>
    <name evidence="1" type="ORF">HDA43_006905</name>
</gene>
<evidence type="ECO:0000313" key="1">
    <source>
        <dbReference type="EMBL" id="NYF44663.1"/>
    </source>
</evidence>
<accession>A0A852VBQ1</accession>
<protein>
    <submittedName>
        <fullName evidence="1">Uncharacterized protein</fullName>
    </submittedName>
</protein>
<dbReference type="AlphaFoldDB" id="A0A852VBQ1"/>
<comment type="caution">
    <text evidence="1">The sequence shown here is derived from an EMBL/GenBank/DDBJ whole genome shotgun (WGS) entry which is preliminary data.</text>
</comment>
<proteinExistence type="predicted"/>
<organism evidence="1 2">
    <name type="scientific">Streptosporangium sandarakinum</name>
    <dbReference type="NCBI Taxonomy" id="1260955"/>
    <lineage>
        <taxon>Bacteria</taxon>
        <taxon>Bacillati</taxon>
        <taxon>Actinomycetota</taxon>
        <taxon>Actinomycetes</taxon>
        <taxon>Streptosporangiales</taxon>
        <taxon>Streptosporangiaceae</taxon>
        <taxon>Streptosporangium</taxon>
    </lineage>
</organism>
<dbReference type="EMBL" id="JACCCO010000004">
    <property type="protein sequence ID" value="NYF44663.1"/>
    <property type="molecule type" value="Genomic_DNA"/>
</dbReference>
<reference evidence="1 2" key="1">
    <citation type="submission" date="2020-07" db="EMBL/GenBank/DDBJ databases">
        <title>Sequencing the genomes of 1000 actinobacteria strains.</title>
        <authorList>
            <person name="Klenk H.-P."/>
        </authorList>
    </citation>
    <scope>NUCLEOTIDE SEQUENCE [LARGE SCALE GENOMIC DNA]</scope>
    <source>
        <strain evidence="1 2">DSM 45763</strain>
    </source>
</reference>
<keyword evidence="2" id="KW-1185">Reference proteome</keyword>
<dbReference type="RefSeq" id="WP_179829159.1">
    <property type="nucleotide sequence ID" value="NZ_JACCCO010000004.1"/>
</dbReference>